<sequence length="326" mass="36283">MSKKRFVFNDENIKNSYGFFILTSGIDTRRFSQNPVILADHWNWTGSVLGTWEDMQTASGQLSGTPKFDTKTYEELVRQVESGTLKGCSMGILFDEADFIKKENGDLVLTKCELMEVSIVAVPSNANSIALYHQNGNRMSESEVKTLCLSLGNPQENPINNSTNNNDSTMKKIQLSLMAFVALGFAQTTQSVEEPELDKAILTLKNEYDKTTLELNKVKQELQAFQDADKLKKEQENKSMVSLAVQEGRITADKAASWEQLAAQNPEATKIALESLPKKVDLSTGIITPTGKGDNAMTDEDFQKLDLDAQLAWKEANPEAYKKLFS</sequence>
<keyword evidence="4" id="KW-0175">Coiled coil</keyword>
<evidence type="ECO:0000256" key="4">
    <source>
        <dbReference type="SAM" id="Coils"/>
    </source>
</evidence>
<organism evidence="7 8">
    <name type="scientific">Epilithonimonas vandammei</name>
    <dbReference type="NCBI Taxonomy" id="2487072"/>
    <lineage>
        <taxon>Bacteria</taxon>
        <taxon>Pseudomonadati</taxon>
        <taxon>Bacteroidota</taxon>
        <taxon>Flavobacteriia</taxon>
        <taxon>Flavobacteriales</taxon>
        <taxon>Weeksellaceae</taxon>
        <taxon>Chryseobacterium group</taxon>
        <taxon>Epilithonimonas</taxon>
    </lineage>
</organism>
<feature type="domain" description="Prohead serine protease" evidence="5">
    <location>
        <begin position="69"/>
        <end position="134"/>
    </location>
</feature>
<keyword evidence="3" id="KW-0378">Hydrolase</keyword>
<dbReference type="KEGG" id="eva:EIB75_10670"/>
<evidence type="ECO:0000256" key="2">
    <source>
        <dbReference type="ARBA" id="ARBA00022670"/>
    </source>
</evidence>
<dbReference type="InterPro" id="IPR054613">
    <property type="entry name" value="Peptidase_S78_dom"/>
</dbReference>
<dbReference type="GO" id="GO:0008233">
    <property type="term" value="F:peptidase activity"/>
    <property type="evidence" value="ECO:0007669"/>
    <property type="project" value="UniProtKB-KW"/>
</dbReference>
<gene>
    <name evidence="6" type="ORF">EIB75_00880</name>
    <name evidence="7" type="ORF">EIB75_10670</name>
</gene>
<reference evidence="7 8" key="2">
    <citation type="submission" date="2018-11" db="EMBL/GenBank/DDBJ databases">
        <title>Proposal to divide the Flavobacteriaceae and reorganize its genera based on Amino Acid Identity values calculated from whole genome sequences.</title>
        <authorList>
            <person name="Nicholson A.C."/>
            <person name="Gulvik C.A."/>
            <person name="Whitney A.M."/>
            <person name="Humrighouse B.W."/>
            <person name="Bell M."/>
            <person name="Holmes B."/>
            <person name="Steigerwalt A."/>
            <person name="Villarma A."/>
            <person name="Sheth M."/>
            <person name="Batra D."/>
            <person name="Pryor J."/>
            <person name="Bernardet J.-F."/>
            <person name="Hugo C."/>
            <person name="Kampfer P."/>
            <person name="Newman J."/>
            <person name="Mcquiston J.R."/>
        </authorList>
    </citation>
    <scope>NUCLEOTIDE SEQUENCE [LARGE SCALE GENOMIC DNA]</scope>
    <source>
        <strain evidence="7 8">H6466</strain>
    </source>
</reference>
<evidence type="ECO:0000256" key="1">
    <source>
        <dbReference type="ARBA" id="ARBA00022612"/>
    </source>
</evidence>
<feature type="coiled-coil region" evidence="4">
    <location>
        <begin position="201"/>
        <end position="228"/>
    </location>
</feature>
<reference evidence="8" key="1">
    <citation type="submission" date="2018-11" db="EMBL/GenBank/DDBJ databases">
        <title>Proposal to divide the Flavobacteriaceae and reorganize its genera based on Amino Acid Identity values calculated from whole genome sequences.</title>
        <authorList>
            <person name="Nicholson A.C."/>
            <person name="Gulvik C.A."/>
            <person name="Whitney A.M."/>
            <person name="Sheth M."/>
            <person name="Batra D."/>
            <person name="Pryor J."/>
            <person name="Bernardet J.-F."/>
            <person name="Hugo C."/>
            <person name="Kampfer P."/>
            <person name="Newman J.D."/>
            <person name="McQuiston J.R."/>
        </authorList>
    </citation>
    <scope>NUCLEOTIDE SEQUENCE [LARGE SCALE GENOMIC DNA]</scope>
    <source>
        <strain evidence="8">H6466</strain>
    </source>
</reference>
<dbReference type="Pfam" id="PF04586">
    <property type="entry name" value="Peptidase_S78"/>
    <property type="match status" value="1"/>
</dbReference>
<dbReference type="EMBL" id="CP034160">
    <property type="protein sequence ID" value="AZI55685.1"/>
    <property type="molecule type" value="Genomic_DNA"/>
</dbReference>
<name>A0A3G8ZFS8_9FLAO</name>
<evidence type="ECO:0000313" key="7">
    <source>
        <dbReference type="EMBL" id="AZI55685.1"/>
    </source>
</evidence>
<proteinExistence type="predicted"/>
<dbReference type="Proteomes" id="UP000272316">
    <property type="component" value="Chromosome"/>
</dbReference>
<keyword evidence="1" id="KW-1188">Viral release from host cell</keyword>
<evidence type="ECO:0000259" key="5">
    <source>
        <dbReference type="Pfam" id="PF04586"/>
    </source>
</evidence>
<protein>
    <submittedName>
        <fullName evidence="7">Caudovirus prohead protease</fullName>
    </submittedName>
</protein>
<evidence type="ECO:0000256" key="3">
    <source>
        <dbReference type="ARBA" id="ARBA00022801"/>
    </source>
</evidence>
<dbReference type="KEGG" id="eva:EIB75_00880"/>
<dbReference type="GO" id="GO:0006508">
    <property type="term" value="P:proteolysis"/>
    <property type="evidence" value="ECO:0007669"/>
    <property type="project" value="UniProtKB-KW"/>
</dbReference>
<accession>A0A3G8ZFS8</accession>
<dbReference type="EMBL" id="CP034160">
    <property type="protein sequence ID" value="AZI53896.1"/>
    <property type="molecule type" value="Genomic_DNA"/>
</dbReference>
<dbReference type="RefSeq" id="WP_124985391.1">
    <property type="nucleotide sequence ID" value="NZ_CP034160.1"/>
</dbReference>
<evidence type="ECO:0000313" key="6">
    <source>
        <dbReference type="EMBL" id="AZI53896.1"/>
    </source>
</evidence>
<dbReference type="AlphaFoldDB" id="A0A3G8ZFS8"/>
<evidence type="ECO:0000313" key="8">
    <source>
        <dbReference type="Proteomes" id="UP000272316"/>
    </source>
</evidence>
<keyword evidence="2 7" id="KW-0645">Protease</keyword>